<keyword evidence="4" id="KW-1185">Reference proteome</keyword>
<dbReference type="Proteomes" id="UP000015105">
    <property type="component" value="Chromosome 6D"/>
</dbReference>
<name>A0A453MU13_AEGTS</name>
<dbReference type="Gramene" id="AET6Gv20075800.6">
    <property type="protein sequence ID" value="AET6Gv20075800.6"/>
    <property type="gene ID" value="AET6Gv20075800"/>
</dbReference>
<accession>A0A453MU13</accession>
<dbReference type="EnsemblPlants" id="AET6Gv20075800.6">
    <property type="protein sequence ID" value="AET6Gv20075800.6"/>
    <property type="gene ID" value="AET6Gv20075800"/>
</dbReference>
<evidence type="ECO:0000313" key="4">
    <source>
        <dbReference type="Proteomes" id="UP000015105"/>
    </source>
</evidence>
<feature type="region of interest" description="Disordered" evidence="1">
    <location>
        <begin position="1"/>
        <end position="100"/>
    </location>
</feature>
<keyword evidence="2" id="KW-0472">Membrane</keyword>
<reference evidence="4" key="2">
    <citation type="journal article" date="2017" name="Nat. Plants">
        <title>The Aegilops tauschii genome reveals multiple impacts of transposons.</title>
        <authorList>
            <person name="Zhao G."/>
            <person name="Zou C."/>
            <person name="Li K."/>
            <person name="Wang K."/>
            <person name="Li T."/>
            <person name="Gao L."/>
            <person name="Zhang X."/>
            <person name="Wang H."/>
            <person name="Yang Z."/>
            <person name="Liu X."/>
            <person name="Jiang W."/>
            <person name="Mao L."/>
            <person name="Kong X."/>
            <person name="Jiao Y."/>
            <person name="Jia J."/>
        </authorList>
    </citation>
    <scope>NUCLEOTIDE SEQUENCE [LARGE SCALE GENOMIC DNA]</scope>
    <source>
        <strain evidence="4">cv. AL8/78</strain>
    </source>
</reference>
<evidence type="ECO:0000256" key="2">
    <source>
        <dbReference type="SAM" id="Phobius"/>
    </source>
</evidence>
<feature type="compositionally biased region" description="Low complexity" evidence="1">
    <location>
        <begin position="22"/>
        <end position="34"/>
    </location>
</feature>
<proteinExistence type="predicted"/>
<reference evidence="3" key="3">
    <citation type="journal article" date="2017" name="Nature">
        <title>Genome sequence of the progenitor of the wheat D genome Aegilops tauschii.</title>
        <authorList>
            <person name="Luo M.C."/>
            <person name="Gu Y.Q."/>
            <person name="Puiu D."/>
            <person name="Wang H."/>
            <person name="Twardziok S.O."/>
            <person name="Deal K.R."/>
            <person name="Huo N."/>
            <person name="Zhu T."/>
            <person name="Wang L."/>
            <person name="Wang Y."/>
            <person name="McGuire P.E."/>
            <person name="Liu S."/>
            <person name="Long H."/>
            <person name="Ramasamy R.K."/>
            <person name="Rodriguez J.C."/>
            <person name="Van S.L."/>
            <person name="Yuan L."/>
            <person name="Wang Z."/>
            <person name="Xia Z."/>
            <person name="Xiao L."/>
            <person name="Anderson O.D."/>
            <person name="Ouyang S."/>
            <person name="Liang Y."/>
            <person name="Zimin A.V."/>
            <person name="Pertea G."/>
            <person name="Qi P."/>
            <person name="Bennetzen J.L."/>
            <person name="Dai X."/>
            <person name="Dawson M.W."/>
            <person name="Muller H.G."/>
            <person name="Kugler K."/>
            <person name="Rivarola-Duarte L."/>
            <person name="Spannagl M."/>
            <person name="Mayer K.F.X."/>
            <person name="Lu F.H."/>
            <person name="Bevan M.W."/>
            <person name="Leroy P."/>
            <person name="Li P."/>
            <person name="You F.M."/>
            <person name="Sun Q."/>
            <person name="Liu Z."/>
            <person name="Lyons E."/>
            <person name="Wicker T."/>
            <person name="Salzberg S.L."/>
            <person name="Devos K.M."/>
            <person name="Dvorak J."/>
        </authorList>
    </citation>
    <scope>NUCLEOTIDE SEQUENCE [LARGE SCALE GENOMIC DNA]</scope>
    <source>
        <strain evidence="3">cv. AL8/78</strain>
    </source>
</reference>
<sequence>ENPDGQAGADAGLPPPPPPPLDAAGAGLGSDPAEVLPPPPPHLPGGAPHEVAAQGADGSAYPAEHASLNGTSGDAAGYQATENGAAADEMAEPMVPEQSYEDGNAAGAEAFSIWFRCLPAILLMLMCLLPALPQLWLQQKRLGYGMLSPRTAWTLMLGPRLLRRRRGSLRATY</sequence>
<evidence type="ECO:0000313" key="3">
    <source>
        <dbReference type="EnsemblPlants" id="AET6Gv20075800.6"/>
    </source>
</evidence>
<protein>
    <submittedName>
        <fullName evidence="3">Uncharacterized protein</fullName>
    </submittedName>
</protein>
<reference evidence="4" key="1">
    <citation type="journal article" date="2014" name="Science">
        <title>Ancient hybridizations among the ancestral genomes of bread wheat.</title>
        <authorList>
            <consortium name="International Wheat Genome Sequencing Consortium,"/>
            <person name="Marcussen T."/>
            <person name="Sandve S.R."/>
            <person name="Heier L."/>
            <person name="Spannagl M."/>
            <person name="Pfeifer M."/>
            <person name="Jakobsen K.S."/>
            <person name="Wulff B.B."/>
            <person name="Steuernagel B."/>
            <person name="Mayer K.F."/>
            <person name="Olsen O.A."/>
        </authorList>
    </citation>
    <scope>NUCLEOTIDE SEQUENCE [LARGE SCALE GENOMIC DNA]</scope>
    <source>
        <strain evidence="4">cv. AL8/78</strain>
    </source>
</reference>
<reference evidence="3" key="4">
    <citation type="submission" date="2019-03" db="UniProtKB">
        <authorList>
            <consortium name="EnsemblPlants"/>
        </authorList>
    </citation>
    <scope>IDENTIFICATION</scope>
</reference>
<feature type="compositionally biased region" description="Low complexity" evidence="1">
    <location>
        <begin position="1"/>
        <end position="12"/>
    </location>
</feature>
<dbReference type="AlphaFoldDB" id="A0A453MU13"/>
<organism evidence="3 4">
    <name type="scientific">Aegilops tauschii subsp. strangulata</name>
    <name type="common">Goatgrass</name>
    <dbReference type="NCBI Taxonomy" id="200361"/>
    <lineage>
        <taxon>Eukaryota</taxon>
        <taxon>Viridiplantae</taxon>
        <taxon>Streptophyta</taxon>
        <taxon>Embryophyta</taxon>
        <taxon>Tracheophyta</taxon>
        <taxon>Spermatophyta</taxon>
        <taxon>Magnoliopsida</taxon>
        <taxon>Liliopsida</taxon>
        <taxon>Poales</taxon>
        <taxon>Poaceae</taxon>
        <taxon>BOP clade</taxon>
        <taxon>Pooideae</taxon>
        <taxon>Triticodae</taxon>
        <taxon>Triticeae</taxon>
        <taxon>Triticinae</taxon>
        <taxon>Aegilops</taxon>
    </lineage>
</organism>
<keyword evidence="2" id="KW-1133">Transmembrane helix</keyword>
<keyword evidence="2" id="KW-0812">Transmembrane</keyword>
<reference evidence="3" key="5">
    <citation type="journal article" date="2021" name="G3 (Bethesda)">
        <title>Aegilops tauschii genome assembly Aet v5.0 features greater sequence contiguity and improved annotation.</title>
        <authorList>
            <person name="Wang L."/>
            <person name="Zhu T."/>
            <person name="Rodriguez J.C."/>
            <person name="Deal K.R."/>
            <person name="Dubcovsky J."/>
            <person name="McGuire P.E."/>
            <person name="Lux T."/>
            <person name="Spannagl M."/>
            <person name="Mayer K.F.X."/>
            <person name="Baldrich P."/>
            <person name="Meyers B.C."/>
            <person name="Huo N."/>
            <person name="Gu Y.Q."/>
            <person name="Zhou H."/>
            <person name="Devos K.M."/>
            <person name="Bennetzen J.L."/>
            <person name="Unver T."/>
            <person name="Budak H."/>
            <person name="Gulick P.J."/>
            <person name="Galiba G."/>
            <person name="Kalapos B."/>
            <person name="Nelson D.R."/>
            <person name="Li P."/>
            <person name="You F.M."/>
            <person name="Luo M.C."/>
            <person name="Dvorak J."/>
        </authorList>
    </citation>
    <scope>NUCLEOTIDE SEQUENCE [LARGE SCALE GENOMIC DNA]</scope>
    <source>
        <strain evidence="3">cv. AL8/78</strain>
    </source>
</reference>
<evidence type="ECO:0000256" key="1">
    <source>
        <dbReference type="SAM" id="MobiDB-lite"/>
    </source>
</evidence>
<feature type="transmembrane region" description="Helical" evidence="2">
    <location>
        <begin position="113"/>
        <end position="136"/>
    </location>
</feature>